<dbReference type="RefSeq" id="WP_093674744.1">
    <property type="nucleotide sequence ID" value="NZ_FOOY01000036.1"/>
</dbReference>
<reference evidence="2" key="1">
    <citation type="submission" date="2016-10" db="EMBL/GenBank/DDBJ databases">
        <authorList>
            <person name="Varghese N."/>
            <person name="Submissions S."/>
        </authorList>
    </citation>
    <scope>NUCLEOTIDE SEQUENCE [LARGE SCALE GENOMIC DNA]</scope>
    <source>
        <strain evidence="2">ATCC 700379</strain>
    </source>
</reference>
<organism evidence="1 2">
    <name type="scientific">Sporolactobacillus nakayamae</name>
    <dbReference type="NCBI Taxonomy" id="269670"/>
    <lineage>
        <taxon>Bacteria</taxon>
        <taxon>Bacillati</taxon>
        <taxon>Bacillota</taxon>
        <taxon>Bacilli</taxon>
        <taxon>Bacillales</taxon>
        <taxon>Sporolactobacillaceae</taxon>
        <taxon>Sporolactobacillus</taxon>
    </lineage>
</organism>
<protein>
    <submittedName>
        <fullName evidence="1">mRNA interferase RelE/StbE</fullName>
    </submittedName>
</protein>
<proteinExistence type="predicted"/>
<gene>
    <name evidence="1" type="ORF">SAMN02982927_03420</name>
</gene>
<evidence type="ECO:0000313" key="2">
    <source>
        <dbReference type="Proteomes" id="UP000198752"/>
    </source>
</evidence>
<dbReference type="Proteomes" id="UP000198752">
    <property type="component" value="Unassembled WGS sequence"/>
</dbReference>
<accession>A0A1I2W8H5</accession>
<dbReference type="AlphaFoldDB" id="A0A1I2W8H5"/>
<dbReference type="Gene3D" id="3.30.2310.20">
    <property type="entry name" value="RelE-like"/>
    <property type="match status" value="1"/>
</dbReference>
<dbReference type="InterPro" id="IPR035093">
    <property type="entry name" value="RelE/ParE_toxin_dom_sf"/>
</dbReference>
<dbReference type="EMBL" id="FOOY01000036">
    <property type="protein sequence ID" value="SFG96927.1"/>
    <property type="molecule type" value="Genomic_DNA"/>
</dbReference>
<sequence>MAKFKIEFISRAAAIEFSKLDRSSRLFVEKAFRKLEFRADKIGKPLSNTPFGLLRGCKEIKFRRLGIRIIFRIINGQAQIVQIVTINQRENDKVFRIASERLNKNPE</sequence>
<name>A0A1I2W8H5_9BACL</name>
<dbReference type="OrthoDB" id="2167761at2"/>
<keyword evidence="2" id="KW-1185">Reference proteome</keyword>
<evidence type="ECO:0000313" key="1">
    <source>
        <dbReference type="EMBL" id="SFG96927.1"/>
    </source>
</evidence>